<evidence type="ECO:0000313" key="5">
    <source>
        <dbReference type="Proteomes" id="UP000477070"/>
    </source>
</evidence>
<dbReference type="STRING" id="1548018.LS64_00705"/>
<dbReference type="Proteomes" id="UP000029714">
    <property type="component" value="Unassembled WGS sequence"/>
</dbReference>
<reference evidence="2 5" key="4">
    <citation type="submission" date="2019-12" db="EMBL/GenBank/DDBJ databases">
        <title>Multi-Generational Helicobacter saguini Isolates.</title>
        <authorList>
            <person name="Mannion A."/>
            <person name="Shen Z."/>
            <person name="Fox J.G."/>
        </authorList>
    </citation>
    <scope>NUCLEOTIDE SEQUENCE [LARGE SCALE GENOMIC DNA]</scope>
    <source>
        <strain evidence="2">16-048</strain>
        <strain evidence="5">16-048 (F4)</strain>
    </source>
</reference>
<protein>
    <recommendedName>
        <fullName evidence="6">Outer membrane protein beta-barrel domain-containing protein</fullName>
    </recommendedName>
</protein>
<accession>A0A099BB23</accession>
<evidence type="ECO:0000313" key="4">
    <source>
        <dbReference type="Proteomes" id="UP000029714"/>
    </source>
</evidence>
<reference evidence="3 4" key="1">
    <citation type="journal article" date="2014" name="Genome Announc.">
        <title>Draft genome sequences of eight enterohepatic helicobacter species isolated from both laboratory and wild rodents.</title>
        <authorList>
            <person name="Sheh A."/>
            <person name="Shen Z."/>
            <person name="Fox J.G."/>
        </authorList>
    </citation>
    <scope>NUCLEOTIDE SEQUENCE [LARGE SCALE GENOMIC DNA]</scope>
    <source>
        <strain evidence="3 4">MIT 97-6194</strain>
    </source>
</reference>
<proteinExistence type="predicted"/>
<dbReference type="AlphaFoldDB" id="A0A099BB23"/>
<dbReference type="OrthoDB" id="5325658at2"/>
<dbReference type="RefSeq" id="WP_034569254.1">
    <property type="nucleotide sequence ID" value="NZ_JRMP02000012.1"/>
</dbReference>
<keyword evidence="4" id="KW-1185">Reference proteome</keyword>
<sequence length="254" mass="27201">MNTLVKKSFLSVSLALTLSASANAFCIGSLCHDGYIGIGAIYTNLGDNAQASASGYGGYLHLGYESILAYRFLASIDGLIAGGVRDLKGDTLSRFKPHAAFLNLEGNLKFGVNILTDNAPLFISPLLRVEKFLSSGFDRTLYHLGGDIQGKIPIGGNQSYVLYGGGYTYIVGEGYTFKGGASVNSIIENRYNYGIHAHLGFSSKLSEHMSYYVKVLGKFYSLKASDVATLNNVDISYPATNAYSVMLEIGATGF</sequence>
<name>A0A099BB23_9HELI</name>
<feature type="chain" id="PRO_5007384986" description="Outer membrane protein beta-barrel domain-containing protein" evidence="1">
    <location>
        <begin position="25"/>
        <end position="254"/>
    </location>
</feature>
<organism evidence="3 4">
    <name type="scientific">Helicobacter saguini</name>
    <dbReference type="NCBI Taxonomy" id="1548018"/>
    <lineage>
        <taxon>Bacteria</taxon>
        <taxon>Pseudomonadati</taxon>
        <taxon>Campylobacterota</taxon>
        <taxon>Epsilonproteobacteria</taxon>
        <taxon>Campylobacterales</taxon>
        <taxon>Helicobacteraceae</taxon>
        <taxon>Helicobacter</taxon>
    </lineage>
</organism>
<reference evidence="3 4" key="2">
    <citation type="journal article" date="2016" name="Infect. Immun.">
        <title>Helicobacter saguini, a Novel Helicobacter Isolated from Cotton-Top Tamarins with Ulcerative Colitis, Has Proinflammatory Properties and Induces Typhlocolitis and Dysplasia in Gnotobiotic IL-10-/- Mice.</title>
        <authorList>
            <person name="Shen Z."/>
            <person name="Mannion A."/>
            <person name="Whary M.T."/>
            <person name="Muthupalani S."/>
            <person name="Sheh A."/>
            <person name="Feng Y."/>
            <person name="Gong G."/>
            <person name="Vandamme P."/>
            <person name="Holcombe H.R."/>
            <person name="Paster B.J."/>
            <person name="Fox J.G."/>
        </authorList>
    </citation>
    <scope>NUCLEOTIDE SEQUENCE [LARGE SCALE GENOMIC DNA]</scope>
    <source>
        <strain evidence="3 4">MIT 97-6194</strain>
    </source>
</reference>
<dbReference type="EMBL" id="JRMP02000012">
    <property type="protein sequence ID" value="TLD93755.1"/>
    <property type="molecule type" value="Genomic_DNA"/>
</dbReference>
<evidence type="ECO:0008006" key="6">
    <source>
        <dbReference type="Google" id="ProtNLM"/>
    </source>
</evidence>
<evidence type="ECO:0000313" key="3">
    <source>
        <dbReference type="EMBL" id="TLD93755.1"/>
    </source>
</evidence>
<keyword evidence="1" id="KW-0732">Signal</keyword>
<feature type="signal peptide" evidence="1">
    <location>
        <begin position="1"/>
        <end position="24"/>
    </location>
</feature>
<gene>
    <name evidence="2" type="ORF">DCO61_08950</name>
    <name evidence="3" type="ORF">LS64_008150</name>
</gene>
<dbReference type="EMBL" id="QBIU01000002">
    <property type="protein sequence ID" value="MWV70118.1"/>
    <property type="molecule type" value="Genomic_DNA"/>
</dbReference>
<comment type="caution">
    <text evidence="3">The sequence shown here is derived from an EMBL/GenBank/DDBJ whole genome shotgun (WGS) entry which is preliminary data.</text>
</comment>
<reference evidence="3" key="3">
    <citation type="submission" date="2018-04" db="EMBL/GenBank/DDBJ databases">
        <authorList>
            <person name="Sheh A."/>
            <person name="Shen Z."/>
            <person name="Mannion A.J."/>
            <person name="Fox J.G."/>
        </authorList>
    </citation>
    <scope>NUCLEOTIDE SEQUENCE</scope>
    <source>
        <strain evidence="3">MIT 97-6194</strain>
    </source>
</reference>
<evidence type="ECO:0000256" key="1">
    <source>
        <dbReference type="SAM" id="SignalP"/>
    </source>
</evidence>
<dbReference type="Proteomes" id="UP000477070">
    <property type="component" value="Unassembled WGS sequence"/>
</dbReference>
<evidence type="ECO:0000313" key="2">
    <source>
        <dbReference type="EMBL" id="MWV70118.1"/>
    </source>
</evidence>